<evidence type="ECO:0000259" key="3">
    <source>
        <dbReference type="Pfam" id="PF20152"/>
    </source>
</evidence>
<accession>A0A4R0R8D2</accession>
<feature type="domain" description="DUF6534" evidence="3">
    <location>
        <begin position="234"/>
        <end position="320"/>
    </location>
</feature>
<feature type="transmembrane region" description="Helical" evidence="2">
    <location>
        <begin position="296"/>
        <end position="317"/>
    </location>
</feature>
<feature type="transmembrane region" description="Helical" evidence="2">
    <location>
        <begin position="186"/>
        <end position="203"/>
    </location>
</feature>
<feature type="transmembrane region" description="Helical" evidence="2">
    <location>
        <begin position="117"/>
        <end position="139"/>
    </location>
</feature>
<dbReference type="InterPro" id="IPR045339">
    <property type="entry name" value="DUF6534"/>
</dbReference>
<protein>
    <recommendedName>
        <fullName evidence="3">DUF6534 domain-containing protein</fullName>
    </recommendedName>
</protein>
<dbReference type="Pfam" id="PF20152">
    <property type="entry name" value="DUF6534"/>
    <property type="match status" value="1"/>
</dbReference>
<keyword evidence="2" id="KW-0472">Membrane</keyword>
<feature type="transmembrane region" description="Helical" evidence="2">
    <location>
        <begin position="267"/>
        <end position="290"/>
    </location>
</feature>
<evidence type="ECO:0000313" key="5">
    <source>
        <dbReference type="Proteomes" id="UP000292702"/>
    </source>
</evidence>
<keyword evidence="2" id="KW-0812">Transmembrane</keyword>
<feature type="transmembrane region" description="Helical" evidence="2">
    <location>
        <begin position="227"/>
        <end position="247"/>
    </location>
</feature>
<dbReference type="OrthoDB" id="2535105at2759"/>
<feature type="region of interest" description="Disordered" evidence="1">
    <location>
        <begin position="379"/>
        <end position="399"/>
    </location>
</feature>
<dbReference type="EMBL" id="RWJN01000703">
    <property type="protein sequence ID" value="TCD59918.1"/>
    <property type="molecule type" value="Genomic_DNA"/>
</dbReference>
<name>A0A4R0R8D2_9APHY</name>
<proteinExistence type="predicted"/>
<dbReference type="AlphaFoldDB" id="A0A4R0R8D2"/>
<evidence type="ECO:0000256" key="1">
    <source>
        <dbReference type="SAM" id="MobiDB-lite"/>
    </source>
</evidence>
<dbReference type="STRING" id="92696.A0A4R0R8D2"/>
<feature type="transmembrane region" description="Helical" evidence="2">
    <location>
        <begin position="151"/>
        <end position="174"/>
    </location>
</feature>
<gene>
    <name evidence="4" type="ORF">EIP91_011194</name>
</gene>
<sequence length="399" mass="44120">MQANFKLSISLRGPWATARKFGLVQVTTAYKPRHNGLVKQVDPQIERRSGIVVLHAARLGSAYNHISGGSGDGFDDVIRADAFGPPFQLWTVWYLDGANLYYIAFPRDGYRYKTTVGVAYVLEIAQVVVATCDAFRMYASAWGDVLRADKIGLYWLSLPLLTAMISAICQFFYAWRIYALGRDYRVAASVYFLSIVQLAFGLYDCSAVRDAASISALPKSSVYKSSIMWSTTGVACNLLITCSMFYYLWQAKKSSPVKRTHNVLSRFILYTIETGFFAMASASVAVILFLSSQTTSLYVIPFFVLSKLYSNCLLAVLNARFQISGGRDTEPATFILHGSQAIRTDFTVPRPCTALRSTLKDRHENQGVVIEISHITDSTSGGFSKAESLHSGVTQESAT</sequence>
<reference evidence="4 5" key="1">
    <citation type="submission" date="2018-11" db="EMBL/GenBank/DDBJ databases">
        <title>Genome assembly of Steccherinum ochraceum LE-BIN_3174, the white-rot fungus of the Steccherinaceae family (The Residual Polyporoid clade, Polyporales, Basidiomycota).</title>
        <authorList>
            <person name="Fedorova T.V."/>
            <person name="Glazunova O.A."/>
            <person name="Landesman E.O."/>
            <person name="Moiseenko K.V."/>
            <person name="Psurtseva N.V."/>
            <person name="Savinova O.S."/>
            <person name="Shakhova N.V."/>
            <person name="Tyazhelova T.V."/>
            <person name="Vasina D.V."/>
        </authorList>
    </citation>
    <scope>NUCLEOTIDE SEQUENCE [LARGE SCALE GENOMIC DNA]</scope>
    <source>
        <strain evidence="4 5">LE-BIN_3174</strain>
    </source>
</reference>
<keyword evidence="5" id="KW-1185">Reference proteome</keyword>
<dbReference type="PANTHER" id="PTHR40465">
    <property type="entry name" value="CHROMOSOME 1, WHOLE GENOME SHOTGUN SEQUENCE"/>
    <property type="match status" value="1"/>
</dbReference>
<organism evidence="4 5">
    <name type="scientific">Steccherinum ochraceum</name>
    <dbReference type="NCBI Taxonomy" id="92696"/>
    <lineage>
        <taxon>Eukaryota</taxon>
        <taxon>Fungi</taxon>
        <taxon>Dikarya</taxon>
        <taxon>Basidiomycota</taxon>
        <taxon>Agaricomycotina</taxon>
        <taxon>Agaricomycetes</taxon>
        <taxon>Polyporales</taxon>
        <taxon>Steccherinaceae</taxon>
        <taxon>Steccherinum</taxon>
    </lineage>
</organism>
<dbReference type="Proteomes" id="UP000292702">
    <property type="component" value="Unassembled WGS sequence"/>
</dbReference>
<keyword evidence="2" id="KW-1133">Transmembrane helix</keyword>
<comment type="caution">
    <text evidence="4">The sequence shown here is derived from an EMBL/GenBank/DDBJ whole genome shotgun (WGS) entry which is preliminary data.</text>
</comment>
<evidence type="ECO:0000313" key="4">
    <source>
        <dbReference type="EMBL" id="TCD59918.1"/>
    </source>
</evidence>
<dbReference type="PANTHER" id="PTHR40465:SF1">
    <property type="entry name" value="DUF6534 DOMAIN-CONTAINING PROTEIN"/>
    <property type="match status" value="1"/>
</dbReference>
<evidence type="ECO:0000256" key="2">
    <source>
        <dbReference type="SAM" id="Phobius"/>
    </source>
</evidence>